<dbReference type="GO" id="GO:0005634">
    <property type="term" value="C:nucleus"/>
    <property type="evidence" value="ECO:0007669"/>
    <property type="project" value="UniProtKB-SubCell"/>
</dbReference>
<dbReference type="PROSITE" id="PS50013">
    <property type="entry name" value="CHROMO_2"/>
    <property type="match status" value="1"/>
</dbReference>
<protein>
    <submittedName>
        <fullName evidence="8">Uncharacterized protein</fullName>
    </submittedName>
</protein>
<feature type="non-terminal residue" evidence="8">
    <location>
        <position position="602"/>
    </location>
</feature>
<dbReference type="SUPFAM" id="SSF54160">
    <property type="entry name" value="Chromo domain-like"/>
    <property type="match status" value="1"/>
</dbReference>
<dbReference type="InterPro" id="IPR000953">
    <property type="entry name" value="Chromo/chromo_shadow_dom"/>
</dbReference>
<feature type="domain" description="Myb-like" evidence="6">
    <location>
        <begin position="485"/>
        <end position="537"/>
    </location>
</feature>
<dbReference type="Gene3D" id="1.10.10.60">
    <property type="entry name" value="Homeodomain-like"/>
    <property type="match status" value="2"/>
</dbReference>
<keyword evidence="3" id="KW-0539">Nucleus</keyword>
<dbReference type="InterPro" id="IPR051651">
    <property type="entry name" value="DMTF1_DNA-bind_reg"/>
</dbReference>
<dbReference type="InterPro" id="IPR017930">
    <property type="entry name" value="Myb_dom"/>
</dbReference>
<feature type="domain" description="HTH myb-type" evidence="7">
    <location>
        <begin position="390"/>
        <end position="443"/>
    </location>
</feature>
<feature type="domain" description="Myb-like" evidence="6">
    <location>
        <begin position="390"/>
        <end position="439"/>
    </location>
</feature>
<dbReference type="PROSITE" id="PS50090">
    <property type="entry name" value="MYB_LIKE"/>
    <property type="match status" value="2"/>
</dbReference>
<sequence>MIGYSTTSKAWRLWDPRKDEVVELVDPDVPLDADDAAGGEEFEVSKTIKHRSKAGTREYLVRWRGYGPDDDTWQSRESLKSAPKILHHYERTHRIPIDETLAALAAEVGTNATCTARRADPDPVDTACPAAAHSMPLHEELATVGNAERAAPPSPRRLLPAAFLDPRRHSLSRMSARARPTAAAARAVRRAPPAAAAPAPLVVAPTAAREVDCDRQRNPLRCGPSPFVGAAAPPVGCAAPPCVPAVAACVPTTKAPTVAAEPSLIGDLNFLFPSAAQVSAPVVRFRPRRKESRVDDLPEASSRKDVPTSGDRSGVPRVLASSVLDNGRTAGDVVVQSTHQVASTGEVCLNAVLALKDAPGVPHVSAADVAEALVVVPMQQVASTGEAAEKPPLKQGKFSPAEDRMIQYMVIASGNNWKRIGARLNRSPYSVRARLMNILEPNRVSYAGCDLNGLALAENSSTMFGRFVPDDHGQIKRQLEANAQRDGRKSGVWTRREHILLMRLVEFYGCGRWDTIASAFGGRRTRIQCISRYRYALKFLAGRHKAAPNYELDKQPSWLPPGDPSWTSYELHIMEKIVNVNRSGRHVDPADVVSLFPGRSNH</sequence>
<proteinExistence type="predicted"/>
<dbReference type="InterPro" id="IPR001005">
    <property type="entry name" value="SANT/Myb"/>
</dbReference>
<dbReference type="AlphaFoldDB" id="A0A8H7ZPY8"/>
<evidence type="ECO:0000256" key="3">
    <source>
        <dbReference type="ARBA" id="ARBA00023242"/>
    </source>
</evidence>
<evidence type="ECO:0000256" key="1">
    <source>
        <dbReference type="ARBA" id="ARBA00004123"/>
    </source>
</evidence>
<feature type="region of interest" description="Disordered" evidence="4">
    <location>
        <begin position="288"/>
        <end position="317"/>
    </location>
</feature>
<dbReference type="SMART" id="SM00717">
    <property type="entry name" value="SANT"/>
    <property type="match status" value="2"/>
</dbReference>
<keyword evidence="2" id="KW-0238">DNA-binding</keyword>
<organism evidence="8 9">
    <name type="scientific">Olpidium bornovanus</name>
    <dbReference type="NCBI Taxonomy" id="278681"/>
    <lineage>
        <taxon>Eukaryota</taxon>
        <taxon>Fungi</taxon>
        <taxon>Fungi incertae sedis</taxon>
        <taxon>Olpidiomycota</taxon>
        <taxon>Olpidiomycotina</taxon>
        <taxon>Olpidiomycetes</taxon>
        <taxon>Olpidiales</taxon>
        <taxon>Olpidiaceae</taxon>
        <taxon>Olpidium</taxon>
    </lineage>
</organism>
<dbReference type="CDD" id="cd00024">
    <property type="entry name" value="CD_CSD"/>
    <property type="match status" value="1"/>
</dbReference>
<dbReference type="InterPro" id="IPR023780">
    <property type="entry name" value="Chromo_domain"/>
</dbReference>
<comment type="subcellular location">
    <subcellularLocation>
        <location evidence="1">Nucleus</location>
    </subcellularLocation>
</comment>
<dbReference type="Pfam" id="PF00249">
    <property type="entry name" value="Myb_DNA-binding"/>
    <property type="match status" value="2"/>
</dbReference>
<evidence type="ECO:0000313" key="8">
    <source>
        <dbReference type="EMBL" id="KAG5457346.1"/>
    </source>
</evidence>
<evidence type="ECO:0000259" key="7">
    <source>
        <dbReference type="PROSITE" id="PS51294"/>
    </source>
</evidence>
<keyword evidence="9" id="KW-1185">Reference proteome</keyword>
<dbReference type="PANTHER" id="PTHR46380:SF2">
    <property type="entry name" value="CYCLIN-D-BINDING MYB-LIKE TRANSCRIPTION FACTOR 1"/>
    <property type="match status" value="1"/>
</dbReference>
<dbReference type="InterPro" id="IPR016197">
    <property type="entry name" value="Chromo-like_dom_sf"/>
</dbReference>
<name>A0A8H7ZPY8_9FUNG</name>
<dbReference type="SUPFAM" id="SSF46689">
    <property type="entry name" value="Homeodomain-like"/>
    <property type="match status" value="2"/>
</dbReference>
<reference evidence="8 9" key="1">
    <citation type="journal article" name="Sci. Rep.">
        <title>Genome-scale phylogenetic analyses confirm Olpidium as the closest living zoosporic fungus to the non-flagellated, terrestrial fungi.</title>
        <authorList>
            <person name="Chang Y."/>
            <person name="Rochon D."/>
            <person name="Sekimoto S."/>
            <person name="Wang Y."/>
            <person name="Chovatia M."/>
            <person name="Sandor L."/>
            <person name="Salamov A."/>
            <person name="Grigoriev I.V."/>
            <person name="Stajich J.E."/>
            <person name="Spatafora J.W."/>
        </authorList>
    </citation>
    <scope>NUCLEOTIDE SEQUENCE [LARGE SCALE GENOMIC DNA]</scope>
    <source>
        <strain evidence="8">S191</strain>
    </source>
</reference>
<dbReference type="GO" id="GO:0000978">
    <property type="term" value="F:RNA polymerase II cis-regulatory region sequence-specific DNA binding"/>
    <property type="evidence" value="ECO:0007669"/>
    <property type="project" value="TreeGrafter"/>
</dbReference>
<dbReference type="EMBL" id="JAEFCI010010240">
    <property type="protein sequence ID" value="KAG5457346.1"/>
    <property type="molecule type" value="Genomic_DNA"/>
</dbReference>
<dbReference type="GO" id="GO:0000981">
    <property type="term" value="F:DNA-binding transcription factor activity, RNA polymerase II-specific"/>
    <property type="evidence" value="ECO:0007669"/>
    <property type="project" value="TreeGrafter"/>
</dbReference>
<dbReference type="Gene3D" id="2.40.50.40">
    <property type="match status" value="1"/>
</dbReference>
<feature type="compositionally biased region" description="Basic and acidic residues" evidence="4">
    <location>
        <begin position="292"/>
        <end position="306"/>
    </location>
</feature>
<accession>A0A8H7ZPY8</accession>
<evidence type="ECO:0000256" key="4">
    <source>
        <dbReference type="SAM" id="MobiDB-lite"/>
    </source>
</evidence>
<dbReference type="PROSITE" id="PS51294">
    <property type="entry name" value="HTH_MYB"/>
    <property type="match status" value="2"/>
</dbReference>
<dbReference type="InterPro" id="IPR009057">
    <property type="entry name" value="Homeodomain-like_sf"/>
</dbReference>
<dbReference type="SMART" id="SM00298">
    <property type="entry name" value="CHROMO"/>
    <property type="match status" value="1"/>
</dbReference>
<comment type="caution">
    <text evidence="8">The sequence shown here is derived from an EMBL/GenBank/DDBJ whole genome shotgun (WGS) entry which is preliminary data.</text>
</comment>
<dbReference type="Pfam" id="PF00385">
    <property type="entry name" value="Chromo"/>
    <property type="match status" value="1"/>
</dbReference>
<evidence type="ECO:0000259" key="6">
    <source>
        <dbReference type="PROSITE" id="PS50090"/>
    </source>
</evidence>
<evidence type="ECO:0000313" key="9">
    <source>
        <dbReference type="Proteomes" id="UP000673691"/>
    </source>
</evidence>
<feature type="domain" description="Chromo" evidence="5">
    <location>
        <begin position="42"/>
        <end position="93"/>
    </location>
</feature>
<dbReference type="OrthoDB" id="2447764at2759"/>
<gene>
    <name evidence="8" type="ORF">BJ554DRAFT_2668</name>
</gene>
<dbReference type="CDD" id="cd00167">
    <property type="entry name" value="SANT"/>
    <property type="match status" value="1"/>
</dbReference>
<dbReference type="Proteomes" id="UP000673691">
    <property type="component" value="Unassembled WGS sequence"/>
</dbReference>
<dbReference type="PANTHER" id="PTHR46380">
    <property type="entry name" value="CYCLIN-D-BINDING MYB-LIKE TRANSCRIPTION FACTOR 1"/>
    <property type="match status" value="1"/>
</dbReference>
<evidence type="ECO:0000259" key="5">
    <source>
        <dbReference type="PROSITE" id="PS50013"/>
    </source>
</evidence>
<feature type="domain" description="HTH myb-type" evidence="7">
    <location>
        <begin position="485"/>
        <end position="541"/>
    </location>
</feature>
<evidence type="ECO:0000256" key="2">
    <source>
        <dbReference type="ARBA" id="ARBA00023125"/>
    </source>
</evidence>